<comment type="caution">
    <text evidence="1">The sequence shown here is derived from an EMBL/GenBank/DDBJ whole genome shotgun (WGS) entry which is preliminary data.</text>
</comment>
<evidence type="ECO:0000313" key="1">
    <source>
        <dbReference type="EMBL" id="MDI5833717.1"/>
    </source>
</evidence>
<organism evidence="1 2">
    <name type="scientific">Shewanella xiamenensis</name>
    <dbReference type="NCBI Taxonomy" id="332186"/>
    <lineage>
        <taxon>Bacteria</taxon>
        <taxon>Pseudomonadati</taxon>
        <taxon>Pseudomonadota</taxon>
        <taxon>Gammaproteobacteria</taxon>
        <taxon>Alteromonadales</taxon>
        <taxon>Shewanellaceae</taxon>
        <taxon>Shewanella</taxon>
    </lineage>
</organism>
<proteinExistence type="predicted"/>
<protein>
    <submittedName>
        <fullName evidence="1">Uncharacterized protein</fullName>
    </submittedName>
</protein>
<gene>
    <name evidence="1" type="ORF">ODY93_19210</name>
</gene>
<keyword evidence="2" id="KW-1185">Reference proteome</keyword>
<dbReference type="EMBL" id="JAOTLW010000025">
    <property type="protein sequence ID" value="MDI5833717.1"/>
    <property type="molecule type" value="Genomic_DNA"/>
</dbReference>
<dbReference type="Proteomes" id="UP001159075">
    <property type="component" value="Unassembled WGS sequence"/>
</dbReference>
<evidence type="ECO:0000313" key="2">
    <source>
        <dbReference type="Proteomes" id="UP001159075"/>
    </source>
</evidence>
<reference evidence="1 2" key="1">
    <citation type="submission" date="2022-09" db="EMBL/GenBank/DDBJ databases">
        <title>The outer-membrane cytochrome OmcA is essential for infection of Shewanella oneidensis by a zebrafish-associated bacteriophage.</title>
        <authorList>
            <person name="Grenfell A.W."/>
            <person name="Intile P."/>
            <person name="Mcfarlane J."/>
            <person name="Leung D."/>
            <person name="Abdalla K."/>
            <person name="Wold M."/>
            <person name="Kees E."/>
            <person name="Gralnick J."/>
        </authorList>
    </citation>
    <scope>NUCLEOTIDE SEQUENCE [LARGE SCALE GENOMIC DNA]</scope>
    <source>
        <strain evidence="1 2">NF-5</strain>
    </source>
</reference>
<name>A0ABT6UGX4_9GAMM</name>
<sequence length="111" mass="12661">MQKINVNEKDAKKLITVVNTLLADYHARVAIYEMPSSILMFFEENAEQVNGDVVIVRDSNDEGWAAKKRNECPKVLFVFSEDYCVPSYFSGVCKQIVLPKALIKRFNANNK</sequence>
<accession>A0ABT6UGX4</accession>
<dbReference type="RefSeq" id="WP_282679989.1">
    <property type="nucleotide sequence ID" value="NZ_JAOTLW010000025.1"/>
</dbReference>